<proteinExistence type="predicted"/>
<reference evidence="4 5" key="1">
    <citation type="journal article" date="2023" name="G3 (Bethesda)">
        <title>A high-quality reference genome for the fission yeast Schizosaccharomyces osmophilus.</title>
        <authorList>
            <person name="Jia G.S."/>
            <person name="Zhang W.C."/>
            <person name="Liang Y."/>
            <person name="Liu X.H."/>
            <person name="Rhind N."/>
            <person name="Pidoux A."/>
            <person name="Brysch-Herzberg M."/>
            <person name="Du L.L."/>
        </authorList>
    </citation>
    <scope>NUCLEOTIDE SEQUENCE [LARGE SCALE GENOMIC DNA]</scope>
    <source>
        <strain evidence="4 5">CBS 15793</strain>
    </source>
</reference>
<organism evidence="4 5">
    <name type="scientific">Schizosaccharomyces osmophilus</name>
    <dbReference type="NCBI Taxonomy" id="2545709"/>
    <lineage>
        <taxon>Eukaryota</taxon>
        <taxon>Fungi</taxon>
        <taxon>Dikarya</taxon>
        <taxon>Ascomycota</taxon>
        <taxon>Taphrinomycotina</taxon>
        <taxon>Schizosaccharomycetes</taxon>
        <taxon>Schizosaccharomycetales</taxon>
        <taxon>Schizosaccharomycetaceae</taxon>
        <taxon>Schizosaccharomyces</taxon>
    </lineage>
</organism>
<dbReference type="RefSeq" id="XP_056034826.1">
    <property type="nucleotide sequence ID" value="XM_056180067.1"/>
</dbReference>
<dbReference type="Pfam" id="PF08728">
    <property type="entry name" value="CRT10"/>
    <property type="match status" value="1"/>
</dbReference>
<dbReference type="AlphaFoldDB" id="A0AAE9W9R5"/>
<dbReference type="PROSITE" id="PS00678">
    <property type="entry name" value="WD_REPEATS_1"/>
    <property type="match status" value="1"/>
</dbReference>
<keyword evidence="1 3" id="KW-0853">WD repeat</keyword>
<name>A0AAE9W9R5_9SCHI</name>
<dbReference type="InterPro" id="IPR036322">
    <property type="entry name" value="WD40_repeat_dom_sf"/>
</dbReference>
<evidence type="ECO:0000313" key="5">
    <source>
        <dbReference type="Proteomes" id="UP001212411"/>
    </source>
</evidence>
<dbReference type="SUPFAM" id="SSF50978">
    <property type="entry name" value="WD40 repeat-like"/>
    <property type="match status" value="1"/>
</dbReference>
<dbReference type="InterPro" id="IPR015943">
    <property type="entry name" value="WD40/YVTN_repeat-like_dom_sf"/>
</dbReference>
<dbReference type="PROSITE" id="PS50082">
    <property type="entry name" value="WD_REPEATS_2"/>
    <property type="match status" value="1"/>
</dbReference>
<keyword evidence="2" id="KW-0677">Repeat</keyword>
<dbReference type="KEGG" id="som:SOMG_01274"/>
<dbReference type="EMBL" id="CP115611">
    <property type="protein sequence ID" value="WBW70583.1"/>
    <property type="molecule type" value="Genomic_DNA"/>
</dbReference>
<dbReference type="GeneID" id="80874756"/>
<evidence type="ECO:0000256" key="3">
    <source>
        <dbReference type="PROSITE-ProRule" id="PRU00221"/>
    </source>
</evidence>
<feature type="repeat" description="WD" evidence="3">
    <location>
        <begin position="189"/>
        <end position="230"/>
    </location>
</feature>
<protein>
    <submittedName>
        <fullName evidence="4">WD repeat protein Crt10, involved in ribosomal RNA decay</fullName>
    </submittedName>
</protein>
<gene>
    <name evidence="4" type="primary">crt10</name>
    <name evidence="4" type="ORF">SOMG_01274</name>
</gene>
<evidence type="ECO:0000256" key="2">
    <source>
        <dbReference type="ARBA" id="ARBA00022737"/>
    </source>
</evidence>
<dbReference type="InterPro" id="IPR001680">
    <property type="entry name" value="WD40_rpt"/>
</dbReference>
<keyword evidence="5" id="KW-1185">Reference proteome</keyword>
<sequence length="480" mass="54957">MDKEILVNEFLNRLDFSVCKLFKLEEKPFQLFRHSLVACSRLIDYMFVAVGEDVFVYNLLPFSRDSNEPEPLIVLPCAHKSSPIQHGDLLPGMPNGINHIRCDLLGDLEYLITATDCGKVAMYDVKNLQRDPMTFSVGASAWGIALSSERYLAISSNAHVINIFNLSTDYKQCKRDYRSPWFRQESLKLIEHQHNIPCVSFNSKGNLLLSGSIDRSLQLWDINKLSCLSKFHTKVWIWSVKFVDKFAFTFVPTVKDKIETLIPARTFGQTPWNPSVSLSLESFISDEDDYDDDAVFEGEYYVHMHNESPDNLKSCFRTFVREPPEELFVFATKYSVVLCGYHHSQIYPFVSCRNCFEDPSAIRFEGLHRINMMEYVPQVQSLVCATQSGQLSILRLITTEKVISGQVVYAYSFIPQFITLNRYVDTLVLGMSVAPWYPGNEDEFQRFKILLVLVNGQVLTVEIQLSEDSYATSHVGNILI</sequence>
<evidence type="ECO:0000313" key="4">
    <source>
        <dbReference type="EMBL" id="WBW70583.1"/>
    </source>
</evidence>
<accession>A0AAE9W9R5</accession>
<dbReference type="SMART" id="SM00320">
    <property type="entry name" value="WD40"/>
    <property type="match status" value="3"/>
</dbReference>
<dbReference type="PROSITE" id="PS50294">
    <property type="entry name" value="WD_REPEATS_REGION"/>
    <property type="match status" value="1"/>
</dbReference>
<dbReference type="Proteomes" id="UP001212411">
    <property type="component" value="Chromosome 1"/>
</dbReference>
<dbReference type="InterPro" id="IPR014839">
    <property type="entry name" value="Crt10"/>
</dbReference>
<dbReference type="Gene3D" id="2.130.10.10">
    <property type="entry name" value="YVTN repeat-like/Quinoprotein amine dehydrogenase"/>
    <property type="match status" value="1"/>
</dbReference>
<dbReference type="InterPro" id="IPR019775">
    <property type="entry name" value="WD40_repeat_CS"/>
</dbReference>
<evidence type="ECO:0000256" key="1">
    <source>
        <dbReference type="ARBA" id="ARBA00022574"/>
    </source>
</evidence>